<dbReference type="InterPro" id="IPR050882">
    <property type="entry name" value="Prepilin_peptidase/N-MTase"/>
</dbReference>
<feature type="transmembrane region" description="Helical" evidence="2">
    <location>
        <begin position="28"/>
        <end position="45"/>
    </location>
</feature>
<dbReference type="Proteomes" id="UP001595665">
    <property type="component" value="Unassembled WGS sequence"/>
</dbReference>
<feature type="transmembrane region" description="Helical" evidence="2">
    <location>
        <begin position="161"/>
        <end position="177"/>
    </location>
</feature>
<reference evidence="5" key="1">
    <citation type="journal article" date="2019" name="Int. J. Syst. Evol. Microbiol.">
        <title>The Global Catalogue of Microorganisms (GCM) 10K type strain sequencing project: providing services to taxonomists for standard genome sequencing and annotation.</title>
        <authorList>
            <consortium name="The Broad Institute Genomics Platform"/>
            <consortium name="The Broad Institute Genome Sequencing Center for Infectious Disease"/>
            <person name="Wu L."/>
            <person name="Ma J."/>
        </authorList>
    </citation>
    <scope>NUCLEOTIDE SEQUENCE [LARGE SCALE GENOMIC DNA]</scope>
    <source>
        <strain evidence="5">CCM 7480</strain>
    </source>
</reference>
<keyword evidence="2" id="KW-0472">Membrane</keyword>
<accession>A0ABV7PLF7</accession>
<dbReference type="RefSeq" id="WP_379736688.1">
    <property type="nucleotide sequence ID" value="NZ_JBHRVV010000001.1"/>
</dbReference>
<dbReference type="EMBL" id="JBHRVV010000001">
    <property type="protein sequence ID" value="MFC3460073.1"/>
    <property type="molecule type" value="Genomic_DNA"/>
</dbReference>
<evidence type="ECO:0000313" key="5">
    <source>
        <dbReference type="Proteomes" id="UP001595665"/>
    </source>
</evidence>
<gene>
    <name evidence="4" type="ORF">ACFOPH_17720</name>
</gene>
<dbReference type="InterPro" id="IPR000045">
    <property type="entry name" value="Prepilin_IV_endopep_pep"/>
</dbReference>
<evidence type="ECO:0000259" key="3">
    <source>
        <dbReference type="Pfam" id="PF01478"/>
    </source>
</evidence>
<evidence type="ECO:0000256" key="2">
    <source>
        <dbReference type="SAM" id="Phobius"/>
    </source>
</evidence>
<organism evidence="4 5">
    <name type="scientific">Massilia haematophila</name>
    <dbReference type="NCBI Taxonomy" id="457923"/>
    <lineage>
        <taxon>Bacteria</taxon>
        <taxon>Pseudomonadati</taxon>
        <taxon>Pseudomonadota</taxon>
        <taxon>Betaproteobacteria</taxon>
        <taxon>Burkholderiales</taxon>
        <taxon>Oxalobacteraceae</taxon>
        <taxon>Telluria group</taxon>
        <taxon>Massilia</taxon>
    </lineage>
</organism>
<evidence type="ECO:0000313" key="4">
    <source>
        <dbReference type="EMBL" id="MFC3460073.1"/>
    </source>
</evidence>
<feature type="transmembrane region" description="Helical" evidence="2">
    <location>
        <begin position="124"/>
        <end position="141"/>
    </location>
</feature>
<dbReference type="PANTHER" id="PTHR30487">
    <property type="entry name" value="TYPE 4 PREPILIN-LIKE PROTEINS LEADER PEPTIDE-PROCESSING ENZYME"/>
    <property type="match status" value="1"/>
</dbReference>
<proteinExistence type="inferred from homology"/>
<feature type="transmembrane region" description="Helical" evidence="2">
    <location>
        <begin position="97"/>
        <end position="117"/>
    </location>
</feature>
<dbReference type="Pfam" id="PF01478">
    <property type="entry name" value="Peptidase_A24"/>
    <property type="match status" value="1"/>
</dbReference>
<keyword evidence="2" id="KW-0812">Transmembrane</keyword>
<feature type="domain" description="Prepilin type IV endopeptidase peptidase" evidence="3">
    <location>
        <begin position="10"/>
        <end position="113"/>
    </location>
</feature>
<protein>
    <submittedName>
        <fullName evidence="4">Prepilin peptidase</fullName>
    </submittedName>
</protein>
<keyword evidence="5" id="KW-1185">Reference proteome</keyword>
<comment type="caution">
    <text evidence="4">The sequence shown here is derived from an EMBL/GenBank/DDBJ whole genome shotgun (WGS) entry which is preliminary data.</text>
</comment>
<sequence>MPVQTWLDLMLLVLVVAAAVTDLAIRKIPNLLLLAAWCGVLGLHLSSATPTGATGSALAGAAIGFRLFIPLYALRGMAAGDVKLMATVGLFLGPAQTLHACVLAWCAGGVMALLMILATRRWQLAWANLHRLLVALLPLPWQALLRVGPAPDGAGLKSAGSMPYGLAIALSTLWLLGQRYHG</sequence>
<keyword evidence="2" id="KW-1133">Transmembrane helix</keyword>
<name>A0ABV7PLF7_9BURK</name>
<dbReference type="Gene3D" id="1.20.120.1220">
    <property type="match status" value="1"/>
</dbReference>
<evidence type="ECO:0000256" key="1">
    <source>
        <dbReference type="ARBA" id="ARBA00005801"/>
    </source>
</evidence>
<dbReference type="PANTHER" id="PTHR30487:SF0">
    <property type="entry name" value="PREPILIN LEADER PEPTIDASE_N-METHYLTRANSFERASE-RELATED"/>
    <property type="match status" value="1"/>
</dbReference>
<comment type="similarity">
    <text evidence="1">Belongs to the peptidase A24 family.</text>
</comment>